<dbReference type="EMBL" id="KZ451978">
    <property type="protein sequence ID" value="PKA55793.1"/>
    <property type="molecule type" value="Genomic_DNA"/>
</dbReference>
<accession>A0A2I0AJQ5</accession>
<dbReference type="AlphaFoldDB" id="A0A2I0AJQ5"/>
<evidence type="ECO:0000313" key="2">
    <source>
        <dbReference type="Proteomes" id="UP000236161"/>
    </source>
</evidence>
<gene>
    <name evidence="1" type="ORF">AXF42_Ash012085</name>
</gene>
<protein>
    <submittedName>
        <fullName evidence="1">Uncharacterized protein</fullName>
    </submittedName>
</protein>
<sequence>MVGFNVTCSPKYDEHVNFLATMIPKRALDFTCKSKQSRLDKTRRAVIDSILSRANTDIVGCNECHLSSSTLVEASLSAPTPLDS</sequence>
<dbReference type="Proteomes" id="UP000236161">
    <property type="component" value="Unassembled WGS sequence"/>
</dbReference>
<reference evidence="1 2" key="1">
    <citation type="journal article" date="2017" name="Nature">
        <title>The Apostasia genome and the evolution of orchids.</title>
        <authorList>
            <person name="Zhang G.Q."/>
            <person name="Liu K.W."/>
            <person name="Li Z."/>
            <person name="Lohaus R."/>
            <person name="Hsiao Y.Y."/>
            <person name="Niu S.C."/>
            <person name="Wang J.Y."/>
            <person name="Lin Y.C."/>
            <person name="Xu Q."/>
            <person name="Chen L.J."/>
            <person name="Yoshida K."/>
            <person name="Fujiwara S."/>
            <person name="Wang Z.W."/>
            <person name="Zhang Y.Q."/>
            <person name="Mitsuda N."/>
            <person name="Wang M."/>
            <person name="Liu G.H."/>
            <person name="Pecoraro L."/>
            <person name="Huang H.X."/>
            <person name="Xiao X.J."/>
            <person name="Lin M."/>
            <person name="Wu X.Y."/>
            <person name="Wu W.L."/>
            <person name="Chen Y.Y."/>
            <person name="Chang S.B."/>
            <person name="Sakamoto S."/>
            <person name="Ohme-Takagi M."/>
            <person name="Yagi M."/>
            <person name="Zeng S.J."/>
            <person name="Shen C.Y."/>
            <person name="Yeh C.M."/>
            <person name="Luo Y.B."/>
            <person name="Tsai W.C."/>
            <person name="Van de Peer Y."/>
            <person name="Liu Z.J."/>
        </authorList>
    </citation>
    <scope>NUCLEOTIDE SEQUENCE [LARGE SCALE GENOMIC DNA]</scope>
    <source>
        <strain evidence="2">cv. Shenzhen</strain>
        <tissue evidence="1">Stem</tissue>
    </source>
</reference>
<evidence type="ECO:0000313" key="1">
    <source>
        <dbReference type="EMBL" id="PKA55793.1"/>
    </source>
</evidence>
<proteinExistence type="predicted"/>
<organism evidence="1 2">
    <name type="scientific">Apostasia shenzhenica</name>
    <dbReference type="NCBI Taxonomy" id="1088818"/>
    <lineage>
        <taxon>Eukaryota</taxon>
        <taxon>Viridiplantae</taxon>
        <taxon>Streptophyta</taxon>
        <taxon>Embryophyta</taxon>
        <taxon>Tracheophyta</taxon>
        <taxon>Spermatophyta</taxon>
        <taxon>Magnoliopsida</taxon>
        <taxon>Liliopsida</taxon>
        <taxon>Asparagales</taxon>
        <taxon>Orchidaceae</taxon>
        <taxon>Apostasioideae</taxon>
        <taxon>Apostasia</taxon>
    </lineage>
</organism>
<keyword evidence="2" id="KW-1185">Reference proteome</keyword>
<name>A0A2I0AJQ5_9ASPA</name>